<dbReference type="Gene3D" id="3.40.580.10">
    <property type="entry name" value="Eco RI Endonuclease, subunit A"/>
    <property type="match status" value="1"/>
</dbReference>
<gene>
    <name evidence="1" type="ORF">A2998_03580</name>
</gene>
<dbReference type="GO" id="GO:0009307">
    <property type="term" value="P:DNA restriction-modification system"/>
    <property type="evidence" value="ECO:0007669"/>
    <property type="project" value="InterPro"/>
</dbReference>
<organism evidence="1 2">
    <name type="scientific">Candidatus Staskawiczbacteria bacterium RIFCSPLOWO2_01_FULL_37_25b</name>
    <dbReference type="NCBI Taxonomy" id="1802213"/>
    <lineage>
        <taxon>Bacteria</taxon>
        <taxon>Candidatus Staskawicziibacteriota</taxon>
    </lineage>
</organism>
<evidence type="ECO:0000313" key="1">
    <source>
        <dbReference type="EMBL" id="OGZ73713.1"/>
    </source>
</evidence>
<dbReference type="SUPFAM" id="SSF52980">
    <property type="entry name" value="Restriction endonuclease-like"/>
    <property type="match status" value="1"/>
</dbReference>
<dbReference type="GO" id="GO:0009036">
    <property type="term" value="F:type II site-specific deoxyribonuclease activity"/>
    <property type="evidence" value="ECO:0007669"/>
    <property type="project" value="InterPro"/>
</dbReference>
<keyword evidence="1" id="KW-0255">Endonuclease</keyword>
<dbReference type="EMBL" id="MHOZ01000019">
    <property type="protein sequence ID" value="OGZ73713.1"/>
    <property type="molecule type" value="Genomic_DNA"/>
</dbReference>
<comment type="caution">
    <text evidence="1">The sequence shown here is derived from an EMBL/GenBank/DDBJ whole genome shotgun (WGS) entry which is preliminary data.</text>
</comment>
<dbReference type="InterPro" id="IPR011335">
    <property type="entry name" value="Restrct_endonuc-II-like"/>
</dbReference>
<protein>
    <submittedName>
        <fullName evidence="1">Restriction endonuclease</fullName>
    </submittedName>
</protein>
<keyword evidence="1" id="KW-0540">Nuclease</keyword>
<accession>A0A1G2IG89</accession>
<evidence type="ECO:0000313" key="2">
    <source>
        <dbReference type="Proteomes" id="UP000178826"/>
    </source>
</evidence>
<dbReference type="InterPro" id="IPR022725">
    <property type="entry name" value="Restrct_endonuc_II_MunI"/>
</dbReference>
<reference evidence="1 2" key="1">
    <citation type="journal article" date="2016" name="Nat. Commun.">
        <title>Thousands of microbial genomes shed light on interconnected biogeochemical processes in an aquifer system.</title>
        <authorList>
            <person name="Anantharaman K."/>
            <person name="Brown C.T."/>
            <person name="Hug L.A."/>
            <person name="Sharon I."/>
            <person name="Castelle C.J."/>
            <person name="Probst A.J."/>
            <person name="Thomas B.C."/>
            <person name="Singh A."/>
            <person name="Wilkins M.J."/>
            <person name="Karaoz U."/>
            <person name="Brodie E.L."/>
            <person name="Williams K.H."/>
            <person name="Hubbard S.S."/>
            <person name="Banfield J.F."/>
        </authorList>
    </citation>
    <scope>NUCLEOTIDE SEQUENCE [LARGE SCALE GENOMIC DNA]</scope>
</reference>
<dbReference type="InterPro" id="IPR011336">
    <property type="entry name" value="Restrct_endonuc_II_EcoRI/MunI"/>
</dbReference>
<keyword evidence="1" id="KW-0378">Hydrolase</keyword>
<dbReference type="GO" id="GO:0003677">
    <property type="term" value="F:DNA binding"/>
    <property type="evidence" value="ECO:0007669"/>
    <property type="project" value="InterPro"/>
</dbReference>
<dbReference type="AlphaFoldDB" id="A0A1G2IG89"/>
<name>A0A1G2IG89_9BACT</name>
<dbReference type="Proteomes" id="UP000178826">
    <property type="component" value="Unassembled WGS sequence"/>
</dbReference>
<dbReference type="CDD" id="cd22336">
    <property type="entry name" value="MunI-like"/>
    <property type="match status" value="1"/>
</dbReference>
<proteinExistence type="predicted"/>
<sequence length="199" mass="23135">MGTKELRKRKIWQDVSGGKAGVAEKKFYEIFLQEFKGTDFRIRPRPKEFKDIYSKIKLSKKVLADIYTPKGETWTHGVIPDYAIDNIKTQKTLYVEVKRQDGWVEGKTRSAGRGNAHERSCKFFTPGLLKILRKHGKIGKGVLPFWVVFQGDVARDPKRVREITCWYAEYSAHFFMWSNSADGKPLINHFNKKLKHLLT</sequence>
<dbReference type="Pfam" id="PF11407">
    <property type="entry name" value="RestrictionMunI"/>
    <property type="match status" value="1"/>
</dbReference>